<feature type="compositionally biased region" description="Low complexity" evidence="1">
    <location>
        <begin position="200"/>
        <end position="211"/>
    </location>
</feature>
<dbReference type="OrthoDB" id="9048614at2759"/>
<protein>
    <submittedName>
        <fullName evidence="3">Uncharacterized protein</fullName>
    </submittedName>
</protein>
<sequence>MEKRSHATQKNDINDDAETDAKSWAFFFLSITRRLIKYNVKQKVNIVQFFTKVYLCILVAWTLNYWNNTNFNKNWDESNNKDEKKTINLWDNNNNNRSLSQVDVIRVTTYEPAHSKPWKRGYSQTTVSNVPRGAPLHNVPQKGTPNLPPPNGPPIRPPLQGLQKIQPPSIAPKGPSQQILSKTGSVVVSSRGPPPPHGPPVARHPQIPIRRIPQRGPPNGPLNMPPPRGPQNMAPPRGPQNMPLPRGPQNMAPPRGPQNRAPPRVPQNRAPPRGPQNAILPNRNKSHVLSKVRPPQVQSRKKLPSNSRTFSNNKKFLQESDANLKLTIVESTLQNNSDVVQESENKVEIKHPINVESDTDTEEKMDIVPHSIGYPIKVQNVEENNDTLGDIANTIMSNIHEIEMERNPALELIKENILDYIISANKGVIKNIDTIKENIISNLKGADGDWKPPIELIKETLLEKIGSLDPEEIGPKMEEIKDAVIEKITTNIACEVKPKLDNIKLTVLDKLDDINSAVVKPKINDLKDTINRKIINIENDVIPKIGNTIKDCVTDKIEDITSGIEKTSETIKDTIMSNVKTIYKNAPVPKNIKDMASRLVPDPNLSMEENMIDSVSKSTLGFGLIGNIKKRFKQIGNTSQAIACLAISVMTLIGGMGGFVAGNYPVAAGVMLIALLFSYYGSFKLLKAMFFPNFDMKKRNFFKRRKKKENKKITQNIAK</sequence>
<dbReference type="GeneID" id="39745894"/>
<feature type="region of interest" description="Disordered" evidence="1">
    <location>
        <begin position="115"/>
        <end position="310"/>
    </location>
</feature>
<proteinExistence type="predicted"/>
<dbReference type="Proteomes" id="UP000195521">
    <property type="component" value="Unassembled WGS sequence"/>
</dbReference>
<dbReference type="RefSeq" id="XP_028541781.1">
    <property type="nucleotide sequence ID" value="XM_028685980.1"/>
</dbReference>
<gene>
    <name evidence="3" type="ORF">PGO_021640</name>
</gene>
<accession>A0A1Y1JEK6</accession>
<keyword evidence="4" id="KW-1185">Reference proteome</keyword>
<feature type="compositionally biased region" description="Pro residues" evidence="1">
    <location>
        <begin position="146"/>
        <end position="157"/>
    </location>
</feature>
<evidence type="ECO:0000256" key="1">
    <source>
        <dbReference type="SAM" id="MobiDB-lite"/>
    </source>
</evidence>
<dbReference type="AlphaFoldDB" id="A0A1Y1JEK6"/>
<keyword evidence="2" id="KW-0812">Transmembrane</keyword>
<dbReference type="Gene3D" id="1.20.120.20">
    <property type="entry name" value="Apolipoprotein"/>
    <property type="match status" value="1"/>
</dbReference>
<feature type="transmembrane region" description="Helical" evidence="2">
    <location>
        <begin position="666"/>
        <end position="686"/>
    </location>
</feature>
<reference evidence="4" key="1">
    <citation type="submission" date="2017-04" db="EMBL/GenBank/DDBJ databases">
        <title>Plasmodium gonderi genome.</title>
        <authorList>
            <person name="Arisue N."/>
            <person name="Honma H."/>
            <person name="Kawai S."/>
            <person name="Tougan T."/>
            <person name="Tanabe K."/>
            <person name="Horii T."/>
        </authorList>
    </citation>
    <scope>NUCLEOTIDE SEQUENCE [LARGE SCALE GENOMIC DNA]</scope>
    <source>
        <strain evidence="4">ATCC 30045</strain>
    </source>
</reference>
<feature type="compositionally biased region" description="Pro residues" evidence="1">
    <location>
        <begin position="215"/>
        <end position="229"/>
    </location>
</feature>
<evidence type="ECO:0000313" key="3">
    <source>
        <dbReference type="EMBL" id="GAW79192.1"/>
    </source>
</evidence>
<name>A0A1Y1JEK6_PLAGO</name>
<evidence type="ECO:0000256" key="2">
    <source>
        <dbReference type="SAM" id="Phobius"/>
    </source>
</evidence>
<dbReference type="EMBL" id="BDQF01000002">
    <property type="protein sequence ID" value="GAW79192.1"/>
    <property type="molecule type" value="Genomic_DNA"/>
</dbReference>
<keyword evidence="2" id="KW-1133">Transmembrane helix</keyword>
<comment type="caution">
    <text evidence="3">The sequence shown here is derived from an EMBL/GenBank/DDBJ whole genome shotgun (WGS) entry which is preliminary data.</text>
</comment>
<dbReference type="OMA" id="VPPNGFH"/>
<organism evidence="3 4">
    <name type="scientific">Plasmodium gonderi</name>
    <dbReference type="NCBI Taxonomy" id="77519"/>
    <lineage>
        <taxon>Eukaryota</taxon>
        <taxon>Sar</taxon>
        <taxon>Alveolata</taxon>
        <taxon>Apicomplexa</taxon>
        <taxon>Aconoidasida</taxon>
        <taxon>Haemosporida</taxon>
        <taxon>Plasmodiidae</taxon>
        <taxon>Plasmodium</taxon>
        <taxon>Plasmodium (Plasmodium)</taxon>
    </lineage>
</organism>
<keyword evidence="2" id="KW-0472">Membrane</keyword>
<evidence type="ECO:0000313" key="4">
    <source>
        <dbReference type="Proteomes" id="UP000195521"/>
    </source>
</evidence>